<protein>
    <submittedName>
        <fullName evidence="2">Uncharacterized protein</fullName>
    </submittedName>
</protein>
<dbReference type="Proteomes" id="UP001239213">
    <property type="component" value="Unassembled WGS sequence"/>
</dbReference>
<feature type="region of interest" description="Disordered" evidence="1">
    <location>
        <begin position="55"/>
        <end position="74"/>
    </location>
</feature>
<keyword evidence="3" id="KW-1185">Reference proteome</keyword>
<feature type="region of interest" description="Disordered" evidence="1">
    <location>
        <begin position="1"/>
        <end position="46"/>
    </location>
</feature>
<gene>
    <name evidence="2" type="ORF">CCUS01_00822</name>
</gene>
<organism evidence="2 3">
    <name type="scientific">Colletotrichum cuscutae</name>
    <dbReference type="NCBI Taxonomy" id="1209917"/>
    <lineage>
        <taxon>Eukaryota</taxon>
        <taxon>Fungi</taxon>
        <taxon>Dikarya</taxon>
        <taxon>Ascomycota</taxon>
        <taxon>Pezizomycotina</taxon>
        <taxon>Sordariomycetes</taxon>
        <taxon>Hypocreomycetidae</taxon>
        <taxon>Glomerellales</taxon>
        <taxon>Glomerellaceae</taxon>
        <taxon>Colletotrichum</taxon>
        <taxon>Colletotrichum acutatum species complex</taxon>
    </lineage>
</organism>
<comment type="caution">
    <text evidence="2">The sequence shown here is derived from an EMBL/GenBank/DDBJ whole genome shotgun (WGS) entry which is preliminary data.</text>
</comment>
<evidence type="ECO:0000313" key="3">
    <source>
        <dbReference type="Proteomes" id="UP001239213"/>
    </source>
</evidence>
<proteinExistence type="predicted"/>
<reference evidence="2" key="1">
    <citation type="submission" date="2016-11" db="EMBL/GenBank/DDBJ databases">
        <title>The genome sequence of Colletotrichum cuscutae.</title>
        <authorList>
            <person name="Baroncelli R."/>
        </authorList>
    </citation>
    <scope>NUCLEOTIDE SEQUENCE</scope>
    <source>
        <strain evidence="2">IMI 304802</strain>
    </source>
</reference>
<name>A0AAI9V6Y2_9PEZI</name>
<sequence length="74" mass="8057">MAQSPASQKEENARFRGCSMGRLTSTLGNKPDFRRPKPGIQRKTGGVARVKMCLDSGADGRPANRLSVTRPISR</sequence>
<accession>A0AAI9V6Y2</accession>
<dbReference type="AlphaFoldDB" id="A0AAI9V6Y2"/>
<dbReference type="EMBL" id="MPDP01000223">
    <property type="protein sequence ID" value="KAK1470707.1"/>
    <property type="molecule type" value="Genomic_DNA"/>
</dbReference>
<evidence type="ECO:0000256" key="1">
    <source>
        <dbReference type="SAM" id="MobiDB-lite"/>
    </source>
</evidence>
<evidence type="ECO:0000313" key="2">
    <source>
        <dbReference type="EMBL" id="KAK1470707.1"/>
    </source>
</evidence>